<reference evidence="1 2" key="1">
    <citation type="submission" date="2019-02" db="EMBL/GenBank/DDBJ databases">
        <title>Deep-cultivation of Planctomycetes and their phenomic and genomic characterization uncovers novel biology.</title>
        <authorList>
            <person name="Wiegand S."/>
            <person name="Jogler M."/>
            <person name="Boedeker C."/>
            <person name="Pinto D."/>
            <person name="Vollmers J."/>
            <person name="Rivas-Marin E."/>
            <person name="Kohn T."/>
            <person name="Peeters S.H."/>
            <person name="Heuer A."/>
            <person name="Rast P."/>
            <person name="Oberbeckmann S."/>
            <person name="Bunk B."/>
            <person name="Jeske O."/>
            <person name="Meyerdierks A."/>
            <person name="Storesund J.E."/>
            <person name="Kallscheuer N."/>
            <person name="Luecker S."/>
            <person name="Lage O.M."/>
            <person name="Pohl T."/>
            <person name="Merkel B.J."/>
            <person name="Hornburger P."/>
            <person name="Mueller R.-W."/>
            <person name="Bruemmer F."/>
            <person name="Labrenz M."/>
            <person name="Spormann A.M."/>
            <person name="Op den Camp H."/>
            <person name="Overmann J."/>
            <person name="Amann R."/>
            <person name="Jetten M.S.M."/>
            <person name="Mascher T."/>
            <person name="Medema M.H."/>
            <person name="Devos D.P."/>
            <person name="Kaster A.-K."/>
            <person name="Ovreas L."/>
            <person name="Rohde M."/>
            <person name="Galperin M.Y."/>
            <person name="Jogler C."/>
        </authorList>
    </citation>
    <scope>NUCLEOTIDE SEQUENCE [LARGE SCALE GENOMIC DNA]</scope>
    <source>
        <strain evidence="1 2">ElP</strain>
        <plasmid evidence="2">pelp_5</plasmid>
    </source>
</reference>
<evidence type="ECO:0000313" key="2">
    <source>
        <dbReference type="Proteomes" id="UP000317835"/>
    </source>
</evidence>
<gene>
    <name evidence="1" type="ORF">ElP_76550</name>
</gene>
<sequence>MDITLDQLRAWLLGRADSPTSAAIGEALDREDRRLAALFVRVGDLGESRGGRPPDGVLDAARTGDRMACDHLVRLRSQVGRLGEPWGREEALFEMARAEDRAAWERVCRACLPWAYRVELRRLGPGGWRPPELAELTEEILADLPGPVEAMQLPSLWALRSLLRVLIARRLSEIWRRKNRAPRSARM</sequence>
<dbReference type="EMBL" id="CP036431">
    <property type="protein sequence ID" value="QDV39683.1"/>
    <property type="molecule type" value="Genomic_DNA"/>
</dbReference>
<proteinExistence type="predicted"/>
<dbReference type="RefSeq" id="WP_145279959.1">
    <property type="nucleotide sequence ID" value="NZ_CP036431.1"/>
</dbReference>
<name>A0A518HFR9_9BACT</name>
<keyword evidence="1" id="KW-0614">Plasmid</keyword>
<organism evidence="1 2">
    <name type="scientific">Tautonia plasticadhaerens</name>
    <dbReference type="NCBI Taxonomy" id="2527974"/>
    <lineage>
        <taxon>Bacteria</taxon>
        <taxon>Pseudomonadati</taxon>
        <taxon>Planctomycetota</taxon>
        <taxon>Planctomycetia</taxon>
        <taxon>Isosphaerales</taxon>
        <taxon>Isosphaeraceae</taxon>
        <taxon>Tautonia</taxon>
    </lineage>
</organism>
<dbReference type="AlphaFoldDB" id="A0A518HFR9"/>
<evidence type="ECO:0000313" key="1">
    <source>
        <dbReference type="EMBL" id="QDV39683.1"/>
    </source>
</evidence>
<dbReference type="KEGG" id="tpla:ElP_76550"/>
<keyword evidence="2" id="KW-1185">Reference proteome</keyword>
<accession>A0A518HFR9</accession>
<dbReference type="Proteomes" id="UP000317835">
    <property type="component" value="Plasmid pElP_5"/>
</dbReference>
<geneLocation type="plasmid" evidence="2">
    <name>pelp_5</name>
</geneLocation>
<protein>
    <submittedName>
        <fullName evidence="1">Uncharacterized protein</fullName>
    </submittedName>
</protein>